<dbReference type="InterPro" id="IPR001129">
    <property type="entry name" value="Membr-assoc_MAPEG"/>
</dbReference>
<reference evidence="6" key="1">
    <citation type="journal article" date="2020" name="Stud. Mycol.">
        <title>101 Dothideomycetes genomes: a test case for predicting lifestyles and emergence of pathogens.</title>
        <authorList>
            <person name="Haridas S."/>
            <person name="Albert R."/>
            <person name="Binder M."/>
            <person name="Bloem J."/>
            <person name="Labutti K."/>
            <person name="Salamov A."/>
            <person name="Andreopoulos B."/>
            <person name="Baker S."/>
            <person name="Barry K."/>
            <person name="Bills G."/>
            <person name="Bluhm B."/>
            <person name="Cannon C."/>
            <person name="Castanera R."/>
            <person name="Culley D."/>
            <person name="Daum C."/>
            <person name="Ezra D."/>
            <person name="Gonzalez J."/>
            <person name="Henrissat B."/>
            <person name="Kuo A."/>
            <person name="Liang C."/>
            <person name="Lipzen A."/>
            <person name="Lutzoni F."/>
            <person name="Magnuson J."/>
            <person name="Mondo S."/>
            <person name="Nolan M."/>
            <person name="Ohm R."/>
            <person name="Pangilinan J."/>
            <person name="Park H.-J."/>
            <person name="Ramirez L."/>
            <person name="Alfaro M."/>
            <person name="Sun H."/>
            <person name="Tritt A."/>
            <person name="Yoshinaga Y."/>
            <person name="Zwiers L.-H."/>
            <person name="Turgeon B."/>
            <person name="Goodwin S."/>
            <person name="Spatafora J."/>
            <person name="Crous P."/>
            <person name="Grigoriev I."/>
        </authorList>
    </citation>
    <scope>NUCLEOTIDE SEQUENCE</scope>
    <source>
        <strain evidence="6">CBS 101060</strain>
    </source>
</reference>
<comment type="subcellular location">
    <subcellularLocation>
        <location evidence="1">Membrane</location>
    </subcellularLocation>
</comment>
<keyword evidence="3 5" id="KW-1133">Transmembrane helix</keyword>
<comment type="caution">
    <text evidence="6">The sequence shown here is derived from an EMBL/GenBank/DDBJ whole genome shotgun (WGS) entry which is preliminary data.</text>
</comment>
<evidence type="ECO:0000256" key="3">
    <source>
        <dbReference type="ARBA" id="ARBA00022989"/>
    </source>
</evidence>
<dbReference type="InterPro" id="IPR023352">
    <property type="entry name" value="MAPEG-like_dom_sf"/>
</dbReference>
<evidence type="ECO:0000313" key="6">
    <source>
        <dbReference type="EMBL" id="KAF2838493.1"/>
    </source>
</evidence>
<keyword evidence="7" id="KW-1185">Reference proteome</keyword>
<evidence type="ECO:0008006" key="8">
    <source>
        <dbReference type="Google" id="ProtNLM"/>
    </source>
</evidence>
<dbReference type="Proteomes" id="UP000799429">
    <property type="component" value="Unassembled WGS sequence"/>
</dbReference>
<gene>
    <name evidence="6" type="ORF">M501DRAFT_935369</name>
</gene>
<evidence type="ECO:0000313" key="7">
    <source>
        <dbReference type="Proteomes" id="UP000799429"/>
    </source>
</evidence>
<keyword evidence="2 5" id="KW-0812">Transmembrane</keyword>
<dbReference type="Pfam" id="PF01124">
    <property type="entry name" value="MAPEG"/>
    <property type="match status" value="1"/>
</dbReference>
<dbReference type="PANTHER" id="PTHR35814">
    <property type="match status" value="1"/>
</dbReference>
<dbReference type="AlphaFoldDB" id="A0A9P4S9D5"/>
<dbReference type="Gene3D" id="1.20.120.550">
    <property type="entry name" value="Membrane associated eicosanoid/glutathione metabolism-like domain"/>
    <property type="match status" value="1"/>
</dbReference>
<feature type="transmembrane region" description="Helical" evidence="5">
    <location>
        <begin position="102"/>
        <end position="123"/>
    </location>
</feature>
<keyword evidence="4 5" id="KW-0472">Membrane</keyword>
<proteinExistence type="predicted"/>
<name>A0A9P4S9D5_9PEZI</name>
<protein>
    <recommendedName>
        <fullName evidence="8">Membrane-associated proteins in eicosanoid and glutathione metabolism</fullName>
    </recommendedName>
</protein>
<organism evidence="6 7">
    <name type="scientific">Patellaria atrata CBS 101060</name>
    <dbReference type="NCBI Taxonomy" id="1346257"/>
    <lineage>
        <taxon>Eukaryota</taxon>
        <taxon>Fungi</taxon>
        <taxon>Dikarya</taxon>
        <taxon>Ascomycota</taxon>
        <taxon>Pezizomycotina</taxon>
        <taxon>Dothideomycetes</taxon>
        <taxon>Dothideomycetes incertae sedis</taxon>
        <taxon>Patellariales</taxon>
        <taxon>Patellariaceae</taxon>
        <taxon>Patellaria</taxon>
    </lineage>
</organism>
<evidence type="ECO:0000256" key="2">
    <source>
        <dbReference type="ARBA" id="ARBA00022692"/>
    </source>
</evidence>
<accession>A0A9P4S9D5</accession>
<dbReference type="EMBL" id="MU006096">
    <property type="protein sequence ID" value="KAF2838493.1"/>
    <property type="molecule type" value="Genomic_DNA"/>
</dbReference>
<feature type="transmembrane region" description="Helical" evidence="5">
    <location>
        <begin position="135"/>
        <end position="157"/>
    </location>
</feature>
<evidence type="ECO:0000256" key="4">
    <source>
        <dbReference type="ARBA" id="ARBA00023136"/>
    </source>
</evidence>
<sequence length="159" mass="17500">MAATVALGVPMPKQLPITGTWTLPFTAYLVLLSNRIVYHRLKNERYLGDRLASSTSTTEPPSSDRLYLASRAHVNFLENVPVGLLLAAVAELNGASRKKLHYVLATLFVARVLHCELGIYRYGKEGLGLGRPVGYYVTQGSLVGMAAWAAWCVRGYWGF</sequence>
<evidence type="ECO:0000256" key="5">
    <source>
        <dbReference type="SAM" id="Phobius"/>
    </source>
</evidence>
<evidence type="ECO:0000256" key="1">
    <source>
        <dbReference type="ARBA" id="ARBA00004370"/>
    </source>
</evidence>
<feature type="transmembrane region" description="Helical" evidence="5">
    <location>
        <begin position="20"/>
        <end position="38"/>
    </location>
</feature>
<dbReference type="OrthoDB" id="19091at2759"/>
<dbReference type="GO" id="GO:0016020">
    <property type="term" value="C:membrane"/>
    <property type="evidence" value="ECO:0007669"/>
    <property type="project" value="UniProtKB-SubCell"/>
</dbReference>
<dbReference type="PANTHER" id="PTHR35814:SF1">
    <property type="entry name" value="GLUTATHIONE S-TRANSFERASE-RELATED"/>
    <property type="match status" value="1"/>
</dbReference>
<dbReference type="SUPFAM" id="SSF161084">
    <property type="entry name" value="MAPEG domain-like"/>
    <property type="match status" value="1"/>
</dbReference>